<feature type="region of interest" description="Disordered" evidence="1">
    <location>
        <begin position="244"/>
        <end position="294"/>
    </location>
</feature>
<protein>
    <submittedName>
        <fullName evidence="2">Uncharacterized protein</fullName>
    </submittedName>
</protein>
<dbReference type="EMBL" id="DVFU01000048">
    <property type="protein sequence ID" value="HIQ64555.1"/>
    <property type="molecule type" value="Genomic_DNA"/>
</dbReference>
<reference evidence="2" key="1">
    <citation type="submission" date="2020-10" db="EMBL/GenBank/DDBJ databases">
        <authorList>
            <person name="Gilroy R."/>
        </authorList>
    </citation>
    <scope>NUCLEOTIDE SEQUENCE</scope>
    <source>
        <strain evidence="2">CHK165-10780</strain>
    </source>
</reference>
<feature type="compositionally biased region" description="Low complexity" evidence="1">
    <location>
        <begin position="255"/>
        <end position="274"/>
    </location>
</feature>
<name>A0A9D0YZ71_9FIRM</name>
<dbReference type="Proteomes" id="UP000886725">
    <property type="component" value="Unassembled WGS sequence"/>
</dbReference>
<comment type="caution">
    <text evidence="2">The sequence shown here is derived from an EMBL/GenBank/DDBJ whole genome shotgun (WGS) entry which is preliminary data.</text>
</comment>
<sequence>MKKMIFIVTSILVVVCVSIFLAYQFQKDKEYTFNKDGYILVSNVEETASKYYFSAGNSYQEKYPAKIVFTDIDQNKVVSDNTSFVHYTDGSIAVLKKSAILDLSNISGDLVNYYNLFIDTELSKIDTNYRTESTTGTYEFTNFIVKVSDSKYLLVGDNMTLRIGEEDTVTINGYLELSIVEGDIILLENQEVSYKTVSSDARILFNENTYLNLQDHGIYNNDERVITLEELTIDSDDNIQIIPEPEEEVEPTPTPTATTAPTPTPTPTSGTITIPGGGSTGGNGATDNSNENPIEDTMEDPVFSVEQLEVTANKVEAEITVTDNDSLLYGAKTIRIVEVDTGRTIYQVEESTGNYQFNVIVESLTPETNYALIITADYIKDGIMYTRDFVNKSFRTETIGLTLNKEYFTDTSLHFTITAEDYSNIKTAQVMLLNENGDVLQTVDIDGNLAKTEPIPLDFTNLTPNTKYQIKFDNFLYDGAIIVNQVPVIEEAITLKTRPTLGTPSFIMDKREGAVTLQVDQISDEYQGIESYRYEIYDARTLNENTDPIKVIAKSNNSDTQVYMDEQFLFRGVPYVYRLIVDFNDNEKIVEIDTGFSSVFKMDGVAFPTITFEETEVTFEKIEGILEIHADNNTVSLDPSTPITIIYQDSVGNKTTFTTANSLTIPFQASGLRANETYTISVYATVNLQDGNPPLESCYIGSVYVQTKEPDPFLLESTIRTEEVQNSFYITAKLGSEVGVDTTLEANTLTGITFNLYEGRNTSGRLVRTVKSVDRNTAPYESDLKEEYYDKEFVINPNFFGLKNQDLTSEYYTITVEQAYDYTTYQNEFEIKQNTITVKANGYVPDLPTDPDRTISISPIYNMYAEDNYREDLDSETIVGYSATANYDNSRNYAKYFNYYLHDKDGNIIASATNLQTLADGTVPTATFYLKDGTSMATTDTDFRRGNEYYISYEAYLDLNSDGIAETKYPLPSEDGSEVVLTSQRFTPPKQEAKFKIYLAATTENTMTWKYQFSDIDHSLVTNQIYAQINDFDFANYSLVETTGDEWQTLTIERISPGYFGLYVSQALDKKTLENRMLIYQTYETPSKLEALQYQMTLGKNRLTIAILNASQNQASINRIAALKLTFNVDGREPIVLDYLPLENNSVTIDLSEISELMNEEVHLKVEAYYDTGVAGFETAGYHTLQRITNKDGGGEYLIINAENNLSLQANTNGILYESIFTKDTLELNSLIDNRKKTLDLEITESGVIYNYDTIIAKQIDIAELSASGDNTFTFDSIIPGVSLLNDEGRLDIAAALKYAEVKIQLFGTDASPIQNDTIYLDIFETNETGTTETKLDRIAIPVSELSQPVVIPNLVPNTNYLFKLFAYIESDGEYHEEQLYDADDQTNEKSYYFKTLNEIGIDDLTYTFDAVSYDEKYLTINYTVDRIVGYDEIRYDLYEIDDETGEKVRVDLDIGTDVLFRYQMSKPIPVPPGSILTPGKTYILEITPVSKVTIGGEEREIILDAIDDFQVTVPRFQNAFIGITRLIIDDETLEFKVSIQDIYKVIVDGKYSVRFEDYNGSDITPDEYRNVEYSINDLNRTFRITGLDKGAKYTMIVTTYQDMENNITSATKQEAELTANTLSETGVDLGDVYTSVNADYRSRIDLSFYNSYQLNYVNVLRYSIYSLSGYASDNYVEFTPTLQTDDGASYYSFTLPESLPYTGIYYLELQFLHVDDTGEVLLEQRSIEHNYQ</sequence>
<accession>A0A9D0YZ71</accession>
<proteinExistence type="predicted"/>
<gene>
    <name evidence="2" type="ORF">IAC85_02330</name>
</gene>
<evidence type="ECO:0000256" key="1">
    <source>
        <dbReference type="SAM" id="MobiDB-lite"/>
    </source>
</evidence>
<reference evidence="2" key="2">
    <citation type="journal article" date="2021" name="PeerJ">
        <title>Extensive microbial diversity within the chicken gut microbiome revealed by metagenomics and culture.</title>
        <authorList>
            <person name="Gilroy R."/>
            <person name="Ravi A."/>
            <person name="Getino M."/>
            <person name="Pursley I."/>
            <person name="Horton D.L."/>
            <person name="Alikhan N.F."/>
            <person name="Baker D."/>
            <person name="Gharbi K."/>
            <person name="Hall N."/>
            <person name="Watson M."/>
            <person name="Adriaenssens E.M."/>
            <person name="Foster-Nyarko E."/>
            <person name="Jarju S."/>
            <person name="Secka A."/>
            <person name="Antonio M."/>
            <person name="Oren A."/>
            <person name="Chaudhuri R.R."/>
            <person name="La Ragione R."/>
            <person name="Hildebrand F."/>
            <person name="Pallen M.J."/>
        </authorList>
    </citation>
    <scope>NUCLEOTIDE SEQUENCE</scope>
    <source>
        <strain evidence="2">CHK165-10780</strain>
    </source>
</reference>
<feature type="compositionally biased region" description="Gly residues" evidence="1">
    <location>
        <begin position="275"/>
        <end position="284"/>
    </location>
</feature>
<organism evidence="2 3">
    <name type="scientific">Candidatus Faecenecus gallistercoris</name>
    <dbReference type="NCBI Taxonomy" id="2840793"/>
    <lineage>
        <taxon>Bacteria</taxon>
        <taxon>Bacillati</taxon>
        <taxon>Bacillota</taxon>
        <taxon>Bacillota incertae sedis</taxon>
        <taxon>Candidatus Faecenecus</taxon>
    </lineage>
</organism>
<evidence type="ECO:0000313" key="2">
    <source>
        <dbReference type="EMBL" id="HIQ64555.1"/>
    </source>
</evidence>
<evidence type="ECO:0000313" key="3">
    <source>
        <dbReference type="Proteomes" id="UP000886725"/>
    </source>
</evidence>